<organism evidence="1 2">
    <name type="scientific">Pomacea canaliculata</name>
    <name type="common">Golden apple snail</name>
    <dbReference type="NCBI Taxonomy" id="400727"/>
    <lineage>
        <taxon>Eukaryota</taxon>
        <taxon>Metazoa</taxon>
        <taxon>Spiralia</taxon>
        <taxon>Lophotrochozoa</taxon>
        <taxon>Mollusca</taxon>
        <taxon>Gastropoda</taxon>
        <taxon>Caenogastropoda</taxon>
        <taxon>Architaenioglossa</taxon>
        <taxon>Ampullarioidea</taxon>
        <taxon>Ampullariidae</taxon>
        <taxon>Pomacea</taxon>
    </lineage>
</organism>
<proteinExistence type="predicted"/>
<accession>A0A2T7PXQ5</accession>
<keyword evidence="2" id="KW-1185">Reference proteome</keyword>
<reference evidence="1 2" key="1">
    <citation type="submission" date="2018-04" db="EMBL/GenBank/DDBJ databases">
        <title>The genome of golden apple snail Pomacea canaliculata provides insight into stress tolerance and invasive adaptation.</title>
        <authorList>
            <person name="Liu C."/>
            <person name="Liu B."/>
            <person name="Ren Y."/>
            <person name="Zhang Y."/>
            <person name="Wang H."/>
            <person name="Li S."/>
            <person name="Jiang F."/>
            <person name="Yin L."/>
            <person name="Zhang G."/>
            <person name="Qian W."/>
            <person name="Fan W."/>
        </authorList>
    </citation>
    <scope>NUCLEOTIDE SEQUENCE [LARGE SCALE GENOMIC DNA]</scope>
    <source>
        <strain evidence="1">SZHN2017</strain>
        <tissue evidence="1">Muscle</tissue>
    </source>
</reference>
<evidence type="ECO:0000313" key="1">
    <source>
        <dbReference type="EMBL" id="PVD38167.1"/>
    </source>
</evidence>
<dbReference type="EMBL" id="PZQS01000001">
    <property type="protein sequence ID" value="PVD38167.1"/>
    <property type="molecule type" value="Genomic_DNA"/>
</dbReference>
<sequence length="156" mass="17676">MTGRCTRSPYDLKMEVSLKKVKESWGQVESESFRLPREINHKAQHADEAIMFDSDAYVTQPFHDVIGSCTASASVQGRPPRRLQSLIDVTVDLLVSGVCYLPRMMTSLSSMPRNVMPYRCPVCVCVPRHARDCTETLFYLSDGARRFGTSRLVRKD</sequence>
<dbReference type="AlphaFoldDB" id="A0A2T7PXQ5"/>
<name>A0A2T7PXQ5_POMCA</name>
<dbReference type="Proteomes" id="UP000245119">
    <property type="component" value="Linkage Group LG1"/>
</dbReference>
<gene>
    <name evidence="1" type="ORF">C0Q70_00778</name>
</gene>
<evidence type="ECO:0000313" key="2">
    <source>
        <dbReference type="Proteomes" id="UP000245119"/>
    </source>
</evidence>
<protein>
    <submittedName>
        <fullName evidence="1">Uncharacterized protein</fullName>
    </submittedName>
</protein>
<comment type="caution">
    <text evidence="1">The sequence shown here is derived from an EMBL/GenBank/DDBJ whole genome shotgun (WGS) entry which is preliminary data.</text>
</comment>